<reference evidence="6" key="1">
    <citation type="submission" date="2017-02" db="UniProtKB">
        <authorList>
            <consortium name="WormBaseParasite"/>
        </authorList>
    </citation>
    <scope>IDENTIFICATION</scope>
</reference>
<dbReference type="InterPro" id="IPR033562">
    <property type="entry name" value="PLPL"/>
</dbReference>
<keyword evidence="1 2" id="KW-0443">Lipid metabolism</keyword>
<dbReference type="Gene3D" id="3.40.1090.10">
    <property type="entry name" value="Cytosolic phospholipase A2 catalytic domain"/>
    <property type="match status" value="2"/>
</dbReference>
<name>A0A0N5C8U3_STREA</name>
<feature type="compositionally biased region" description="Polar residues" evidence="3">
    <location>
        <begin position="41"/>
        <end position="55"/>
    </location>
</feature>
<proteinExistence type="predicted"/>
<evidence type="ECO:0000256" key="2">
    <source>
        <dbReference type="PROSITE-ProRule" id="PRU01161"/>
    </source>
</evidence>
<evidence type="ECO:0000259" key="4">
    <source>
        <dbReference type="PROSITE" id="PS51635"/>
    </source>
</evidence>
<dbReference type="InterPro" id="IPR002641">
    <property type="entry name" value="PNPLA_dom"/>
</dbReference>
<keyword evidence="2" id="KW-0378">Hydrolase</keyword>
<feature type="short sequence motif" description="GXGXXG" evidence="2">
    <location>
        <begin position="142"/>
        <end position="147"/>
    </location>
</feature>
<dbReference type="PANTHER" id="PTHR12406:SF38">
    <property type="entry name" value="PNPLA DOMAIN-CONTAINING PROTEIN"/>
    <property type="match status" value="1"/>
</dbReference>
<dbReference type="GO" id="GO:0016020">
    <property type="term" value="C:membrane"/>
    <property type="evidence" value="ECO:0007669"/>
    <property type="project" value="TreeGrafter"/>
</dbReference>
<dbReference type="WBParaSite" id="SPAL_0001432900.1">
    <property type="protein sequence ID" value="SPAL_0001432900.1"/>
    <property type="gene ID" value="SPAL_0001432900"/>
</dbReference>
<dbReference type="PANTHER" id="PTHR12406">
    <property type="entry name" value="CALCIUM-INDEPENDENT PHOSPHOLIPASE A2 IPLA2 -RELATED"/>
    <property type="match status" value="1"/>
</dbReference>
<accession>A0A0N5C8U3</accession>
<organism evidence="5 6">
    <name type="scientific">Strongyloides papillosus</name>
    <name type="common">Intestinal threadworm</name>
    <dbReference type="NCBI Taxonomy" id="174720"/>
    <lineage>
        <taxon>Eukaryota</taxon>
        <taxon>Metazoa</taxon>
        <taxon>Ecdysozoa</taxon>
        <taxon>Nematoda</taxon>
        <taxon>Chromadorea</taxon>
        <taxon>Rhabditida</taxon>
        <taxon>Tylenchina</taxon>
        <taxon>Panagrolaimomorpha</taxon>
        <taxon>Strongyloidoidea</taxon>
        <taxon>Strongyloididae</taxon>
        <taxon>Strongyloides</taxon>
    </lineage>
</organism>
<dbReference type="AlphaFoldDB" id="A0A0N5C8U3"/>
<dbReference type="STRING" id="174720.A0A0N5C8U3"/>
<feature type="active site" description="Nucleophile" evidence="2">
    <location>
        <position position="175"/>
    </location>
</feature>
<keyword evidence="5" id="KW-1185">Reference proteome</keyword>
<dbReference type="GO" id="GO:0004806">
    <property type="term" value="F:triacylglycerol lipase activity"/>
    <property type="evidence" value="ECO:0007669"/>
    <property type="project" value="TreeGrafter"/>
</dbReference>
<feature type="short sequence motif" description="DGA/G" evidence="2">
    <location>
        <begin position="297"/>
        <end position="299"/>
    </location>
</feature>
<evidence type="ECO:0000313" key="6">
    <source>
        <dbReference type="WBParaSite" id="SPAL_0001432900.1"/>
    </source>
</evidence>
<sequence length="398" mass="43917">MKFFDSSKNYLSNIGGKKLGEFFDYLKNLCYSDVPAITTTSKSPTLKNMKQSSNEKLSEGKVKQNDNNKKNRNGEETVEEINSNVNGSINNTKCSPLGETSECSTEDEKDFSYLTKNKNIGSFYNRKYHKPLPDRLALSFSGAGFLGIYHYGVIHCLQGYAPTLMSKCVRYAGTSAGSIIASLFALSPELFNQSIKLIMELADESNSRAFGPITNGFSIHEKLVKAVGEVIPSDISCLKDKLYISMTNAQTNENILYNNFTTKEQLTAAICASCYIPGWSANISSPHPVVDGISYIDGGISNNLPVFDDIETITISPFSGNADISPVDNSLLSSLLPMQITFGKQVYSASLANFQRMGYALFPPKGETLKMYYDLGFKDAFLYLYETGRLERPKGTIL</sequence>
<feature type="active site" description="Proton acceptor" evidence="2">
    <location>
        <position position="297"/>
    </location>
</feature>
<keyword evidence="2" id="KW-0442">Lipid degradation</keyword>
<dbReference type="Proteomes" id="UP000046392">
    <property type="component" value="Unplaced"/>
</dbReference>
<evidence type="ECO:0000256" key="3">
    <source>
        <dbReference type="SAM" id="MobiDB-lite"/>
    </source>
</evidence>
<evidence type="ECO:0000313" key="5">
    <source>
        <dbReference type="Proteomes" id="UP000046392"/>
    </source>
</evidence>
<dbReference type="SUPFAM" id="SSF52151">
    <property type="entry name" value="FabD/lysophospholipase-like"/>
    <property type="match status" value="1"/>
</dbReference>
<dbReference type="GO" id="GO:0005737">
    <property type="term" value="C:cytoplasm"/>
    <property type="evidence" value="ECO:0007669"/>
    <property type="project" value="TreeGrafter"/>
</dbReference>
<feature type="domain" description="PNPLA" evidence="4">
    <location>
        <begin position="138"/>
        <end position="310"/>
    </location>
</feature>
<dbReference type="GO" id="GO:0005811">
    <property type="term" value="C:lipid droplet"/>
    <property type="evidence" value="ECO:0007669"/>
    <property type="project" value="TreeGrafter"/>
</dbReference>
<protein>
    <submittedName>
        <fullName evidence="6">PNPLA domain-containing protein</fullName>
    </submittedName>
</protein>
<evidence type="ECO:0000256" key="1">
    <source>
        <dbReference type="ARBA" id="ARBA00023098"/>
    </source>
</evidence>
<dbReference type="Pfam" id="PF01734">
    <property type="entry name" value="Patatin"/>
    <property type="match status" value="1"/>
</dbReference>
<feature type="compositionally biased region" description="Basic and acidic residues" evidence="3">
    <location>
        <begin position="56"/>
        <end position="75"/>
    </location>
</feature>
<dbReference type="GO" id="GO:0019433">
    <property type="term" value="P:triglyceride catabolic process"/>
    <property type="evidence" value="ECO:0007669"/>
    <property type="project" value="TreeGrafter"/>
</dbReference>
<dbReference type="InterPro" id="IPR016035">
    <property type="entry name" value="Acyl_Trfase/lysoPLipase"/>
</dbReference>
<feature type="region of interest" description="Disordered" evidence="3">
    <location>
        <begin position="41"/>
        <end position="77"/>
    </location>
</feature>
<dbReference type="GO" id="GO:0055088">
    <property type="term" value="P:lipid homeostasis"/>
    <property type="evidence" value="ECO:0007669"/>
    <property type="project" value="TreeGrafter"/>
</dbReference>
<feature type="short sequence motif" description="GXSXG" evidence="2">
    <location>
        <begin position="173"/>
        <end position="177"/>
    </location>
</feature>
<dbReference type="PROSITE" id="PS51635">
    <property type="entry name" value="PNPLA"/>
    <property type="match status" value="1"/>
</dbReference>